<protein>
    <submittedName>
        <fullName evidence="1">Uncharacterized protein</fullName>
    </submittedName>
</protein>
<name>A0A5J4R4L2_9ZZZZ</name>
<proteinExistence type="predicted"/>
<accession>A0A5J4R4L2</accession>
<reference evidence="1" key="1">
    <citation type="submission" date="2019-03" db="EMBL/GenBank/DDBJ databases">
        <title>Single cell metagenomics reveals metabolic interactions within the superorganism composed of flagellate Streblomastix strix and complex community of Bacteroidetes bacteria on its surface.</title>
        <authorList>
            <person name="Treitli S.C."/>
            <person name="Kolisko M."/>
            <person name="Husnik F."/>
            <person name="Keeling P."/>
            <person name="Hampl V."/>
        </authorList>
    </citation>
    <scope>NUCLEOTIDE SEQUENCE</scope>
    <source>
        <strain evidence="1">STM</strain>
    </source>
</reference>
<gene>
    <name evidence="1" type="ORF">EZS27_022561</name>
</gene>
<comment type="caution">
    <text evidence="1">The sequence shown here is derived from an EMBL/GenBank/DDBJ whole genome shotgun (WGS) entry which is preliminary data.</text>
</comment>
<dbReference type="EMBL" id="SNRY01001799">
    <property type="protein sequence ID" value="KAA6328559.1"/>
    <property type="molecule type" value="Genomic_DNA"/>
</dbReference>
<evidence type="ECO:0000313" key="1">
    <source>
        <dbReference type="EMBL" id="KAA6328559.1"/>
    </source>
</evidence>
<dbReference type="AlphaFoldDB" id="A0A5J4R4L2"/>
<organism evidence="1">
    <name type="scientific">termite gut metagenome</name>
    <dbReference type="NCBI Taxonomy" id="433724"/>
    <lineage>
        <taxon>unclassified sequences</taxon>
        <taxon>metagenomes</taxon>
        <taxon>organismal metagenomes</taxon>
    </lineage>
</organism>
<sequence length="183" mass="21186">MLLDLQSVIESLSNNCDKKVWVACTAQQTIESVTVDSGVYSTDDAYGKIMGRFETRVSLESTDPAYITQKRILDKKATAAIELKKLYQEKKDAILNQFQMGHELYKGFHTEDDFILSYPFIPYQFRLISKVFDAFQRLEYVLAEVKDNERSVLKITHETAKLNADVEVGHFIPFDAFFNQMFW</sequence>